<keyword evidence="18 26" id="KW-0472">Membrane</keyword>
<evidence type="ECO:0000256" key="16">
    <source>
        <dbReference type="ARBA" id="ARBA00022989"/>
    </source>
</evidence>
<dbReference type="PANTHER" id="PTHR11533">
    <property type="entry name" value="PROTEASE M1 ZINC METALLOPROTEASE"/>
    <property type="match status" value="1"/>
</dbReference>
<evidence type="ECO:0000256" key="25">
    <source>
        <dbReference type="PIRSR" id="PIRSR634016-4"/>
    </source>
</evidence>
<dbReference type="InterPro" id="IPR045357">
    <property type="entry name" value="Aminopeptidase_N-like_N"/>
</dbReference>
<dbReference type="FunFam" id="2.60.40.1730:FF:000012">
    <property type="entry name" value="Aminopeptidase N"/>
    <property type="match status" value="1"/>
</dbReference>
<dbReference type="GO" id="GO:0005737">
    <property type="term" value="C:cytoplasm"/>
    <property type="evidence" value="ECO:0007669"/>
    <property type="project" value="TreeGrafter"/>
</dbReference>
<dbReference type="Pfam" id="PF11838">
    <property type="entry name" value="ERAP1_C"/>
    <property type="match status" value="1"/>
</dbReference>
<gene>
    <name evidence="30" type="ORF">KQX54_021260</name>
</gene>
<evidence type="ECO:0000256" key="11">
    <source>
        <dbReference type="ARBA" id="ARBA00022723"/>
    </source>
</evidence>
<evidence type="ECO:0000256" key="2">
    <source>
        <dbReference type="ARBA" id="ARBA00004401"/>
    </source>
</evidence>
<evidence type="ECO:0000256" key="3">
    <source>
        <dbReference type="ARBA" id="ARBA00004609"/>
    </source>
</evidence>
<sequence length="979" mass="112668">MTTNYNTNEEVNEFQCDNIQKLQVENIRLRRKSSRSSLLIGCSFGFSIFLTFLCCILISIILLIYHKSDFCAYIQDPSNPDRYYKMAYKEQERSELSFRLPKQVKPLHYDLYLHPNLIDGTFKGHVTILIDVMEVKNYIALHQKDLNITKTTLKTYDRNENYEIPIRDTYTIEKLEILVVSCNDNLPIGVYQLYFEFNGALQPDKIVGFYASTYKDENNATRTIATSKFEPTYARRSFPCFDEPSFKAEFTVKLVYPSTDCYGALSSMNLESTVTDQPEPGMTTATFAKSVPMSTYLMCFIVSDFVAVTAPAKKLDPSKSFPISVYTRRAQKKRAAFALDIGVQIIENYTKKFSIDFPLPKLDMAAIPDFVSGAMENWGLITYREARLLYDDKTSSSDDKKNVVLVIAHEFAHMWFGNLVTMKWWNDLWLNEGFASYMQYKISDQILPNWKLMDSFLTSTLHSVLVTDAKLSSHPIVQTVDNPDEITAIFDVITYNKGASVLRMLDNFIGTEAFDAGITTYLNQHAYNNAETADLFKILQESTKSNINITAIMDTWTRQMGFPVVNVVKTGLNITLTQKRFLLDPEATCDPQESDYGYKWTIPITYVTSKNDTPTLVWFDKDSPKLTIKLSEPVEWIKFNYKQIGYYRINYDKQSWESLYDVLRWHHKRLSISDRTNLIEDAFSLAQASELDYSVALDMTSYLTKERNAVPWDVASSMLLTIDKLLFSTSISSKFRDYVRNLVEIPYHDVTWQVDNIEDHDMLTLRRIILNLACSVEHVECLDEAGVIFKNWIDDPNDTRPHPDIRGFVYKYGMSHVGKEADWDIMFNRFIQETNADEKLKLMRGLAGVRSSYLLNKFIGIAVDLKYVKSQDTFNCLMSIAANPVGGPLVWDWVRENWEFLVKRYTLNDRYLGQLVPGIAKYFATDAKLAELKAFFAKYPEAGAGKTQRVAALETVANNIKWLKKNSEILDNWLSSHVK</sequence>
<evidence type="ECO:0000256" key="18">
    <source>
        <dbReference type="ARBA" id="ARBA00023136"/>
    </source>
</evidence>
<dbReference type="InterPro" id="IPR034016">
    <property type="entry name" value="M1_APN-typ"/>
</dbReference>
<feature type="binding site" evidence="23">
    <location>
        <position position="910"/>
    </location>
    <ligand>
        <name>substrate</name>
    </ligand>
</feature>
<dbReference type="SUPFAM" id="SSF55486">
    <property type="entry name" value="Metalloproteases ('zincins'), catalytic domain"/>
    <property type="match status" value="1"/>
</dbReference>
<evidence type="ECO:0000259" key="29">
    <source>
        <dbReference type="Pfam" id="PF17900"/>
    </source>
</evidence>
<evidence type="ECO:0000256" key="22">
    <source>
        <dbReference type="PIRSR" id="PIRSR634016-1"/>
    </source>
</evidence>
<accession>A0AAV7J6Z3</accession>
<dbReference type="Gene3D" id="2.60.40.1730">
    <property type="entry name" value="tricorn interacting facor f3 domain"/>
    <property type="match status" value="1"/>
</dbReference>
<evidence type="ECO:0000256" key="26">
    <source>
        <dbReference type="RuleBase" id="RU364040"/>
    </source>
</evidence>
<feature type="site" description="Transition state stabilizer" evidence="25">
    <location>
        <position position="495"/>
    </location>
</feature>
<feature type="binding site" evidence="23">
    <location>
        <position position="230"/>
    </location>
    <ligand>
        <name>substrate</name>
    </ligand>
</feature>
<dbReference type="CDD" id="cd09601">
    <property type="entry name" value="M1_APN-Q_like"/>
    <property type="match status" value="1"/>
</dbReference>
<keyword evidence="7" id="KW-1003">Cell membrane</keyword>
<feature type="binding site" evidence="24">
    <location>
        <position position="432"/>
    </location>
    <ligand>
        <name>Zn(2+)</name>
        <dbReference type="ChEBI" id="CHEBI:29105"/>
        <note>catalytic</note>
    </ligand>
</feature>
<evidence type="ECO:0000256" key="5">
    <source>
        <dbReference type="ARBA" id="ARBA00011748"/>
    </source>
</evidence>
<protein>
    <recommendedName>
        <fullName evidence="26">Aminopeptidase</fullName>
        <ecNumber evidence="26">3.4.11.-</ecNumber>
    </recommendedName>
</protein>
<keyword evidence="12 26" id="KW-0378">Hydrolase</keyword>
<dbReference type="InterPro" id="IPR024571">
    <property type="entry name" value="ERAP1-like_C_dom"/>
</dbReference>
<comment type="subcellular location">
    <subcellularLocation>
        <location evidence="3">Cell membrane</location>
        <topology evidence="3">Lipid-anchor</topology>
        <topology evidence="3">GPI-anchor</topology>
    </subcellularLocation>
    <subcellularLocation>
        <location evidence="2">Cell membrane</location>
        <topology evidence="2">Single-pass type II membrane protein</topology>
    </subcellularLocation>
</comment>
<dbReference type="Gene3D" id="1.25.50.20">
    <property type="match status" value="1"/>
</dbReference>
<dbReference type="PANTHER" id="PTHR11533:SF276">
    <property type="entry name" value="GLUTAMYL AMINOPEPTIDASE"/>
    <property type="match status" value="1"/>
</dbReference>
<dbReference type="GO" id="GO:0006508">
    <property type="term" value="P:proteolysis"/>
    <property type="evidence" value="ECO:0007669"/>
    <property type="project" value="UniProtKB-KW"/>
</dbReference>
<keyword evidence="10 26" id="KW-0812">Transmembrane</keyword>
<dbReference type="FunFam" id="1.10.390.10:FF:000006">
    <property type="entry name" value="Puromycin-sensitive aminopeptidase"/>
    <property type="match status" value="1"/>
</dbReference>
<feature type="domain" description="Aminopeptidase N-like N-terminal" evidence="29">
    <location>
        <begin position="105"/>
        <end position="297"/>
    </location>
</feature>
<dbReference type="InterPro" id="IPR042097">
    <property type="entry name" value="Aminopeptidase_N-like_N_sf"/>
</dbReference>
<evidence type="ECO:0000256" key="24">
    <source>
        <dbReference type="PIRSR" id="PIRSR634016-3"/>
    </source>
</evidence>
<dbReference type="InterPro" id="IPR014782">
    <property type="entry name" value="Peptidase_M1_dom"/>
</dbReference>
<evidence type="ECO:0000256" key="9">
    <source>
        <dbReference type="ARBA" id="ARBA00022670"/>
    </source>
</evidence>
<keyword evidence="16 26" id="KW-1133">Transmembrane helix</keyword>
<dbReference type="GO" id="GO:0005886">
    <property type="term" value="C:plasma membrane"/>
    <property type="evidence" value="ECO:0007669"/>
    <property type="project" value="UniProtKB-SubCell"/>
</dbReference>
<feature type="binding site" evidence="24">
    <location>
        <position position="413"/>
    </location>
    <ligand>
        <name>Zn(2+)</name>
        <dbReference type="ChEBI" id="CHEBI:29105"/>
        <note>catalytic</note>
    </ligand>
</feature>
<evidence type="ECO:0000259" key="28">
    <source>
        <dbReference type="Pfam" id="PF11838"/>
    </source>
</evidence>
<dbReference type="Pfam" id="PF01433">
    <property type="entry name" value="Peptidase_M1"/>
    <property type="match status" value="1"/>
</dbReference>
<evidence type="ECO:0000259" key="27">
    <source>
        <dbReference type="Pfam" id="PF01433"/>
    </source>
</evidence>
<dbReference type="Gene3D" id="1.10.390.10">
    <property type="entry name" value="Neutral Protease Domain 2"/>
    <property type="match status" value="1"/>
</dbReference>
<evidence type="ECO:0000256" key="12">
    <source>
        <dbReference type="ARBA" id="ARBA00022801"/>
    </source>
</evidence>
<evidence type="ECO:0000256" key="21">
    <source>
        <dbReference type="ARBA" id="ARBA00023288"/>
    </source>
</evidence>
<dbReference type="EMBL" id="JAHXZJ010000001">
    <property type="protein sequence ID" value="KAH0568590.1"/>
    <property type="molecule type" value="Genomic_DNA"/>
</dbReference>
<dbReference type="FunFam" id="2.60.40.1910:FF:000003">
    <property type="entry name" value="Aminopeptidase"/>
    <property type="match status" value="1"/>
</dbReference>
<evidence type="ECO:0000256" key="6">
    <source>
        <dbReference type="ARBA" id="ARBA00022438"/>
    </source>
</evidence>
<feature type="transmembrane region" description="Helical" evidence="26">
    <location>
        <begin position="38"/>
        <end position="65"/>
    </location>
</feature>
<dbReference type="PRINTS" id="PR00756">
    <property type="entry name" value="ALADIPTASE"/>
</dbReference>
<evidence type="ECO:0000256" key="15">
    <source>
        <dbReference type="ARBA" id="ARBA00022968"/>
    </source>
</evidence>
<evidence type="ECO:0000256" key="1">
    <source>
        <dbReference type="ARBA" id="ARBA00001703"/>
    </source>
</evidence>
<keyword evidence="6 26" id="KW-0031">Aminopeptidase</keyword>
<dbReference type="GO" id="GO:0005615">
    <property type="term" value="C:extracellular space"/>
    <property type="evidence" value="ECO:0007669"/>
    <property type="project" value="TreeGrafter"/>
</dbReference>
<feature type="active site" description="Proton acceptor" evidence="22">
    <location>
        <position position="410"/>
    </location>
</feature>
<reference evidence="30 31" key="1">
    <citation type="journal article" date="2021" name="J. Hered.">
        <title>A chromosome-level genome assembly of the parasitoid wasp, Cotesia glomerata (Hymenoptera: Braconidae).</title>
        <authorList>
            <person name="Pinto B.J."/>
            <person name="Weis J.J."/>
            <person name="Gamble T."/>
            <person name="Ode P.J."/>
            <person name="Paul R."/>
            <person name="Zaspel J.M."/>
        </authorList>
    </citation>
    <scope>NUCLEOTIDE SEQUENCE [LARGE SCALE GENOMIC DNA]</scope>
    <source>
        <strain evidence="30">CgM1</strain>
    </source>
</reference>
<dbReference type="GO" id="GO:0070006">
    <property type="term" value="F:metalloaminopeptidase activity"/>
    <property type="evidence" value="ECO:0007669"/>
    <property type="project" value="TreeGrafter"/>
</dbReference>
<dbReference type="InterPro" id="IPR027268">
    <property type="entry name" value="Peptidase_M4/M1_CTD_sf"/>
</dbReference>
<evidence type="ECO:0000256" key="20">
    <source>
        <dbReference type="ARBA" id="ARBA00023180"/>
    </source>
</evidence>
<organism evidence="30 31">
    <name type="scientific">Cotesia glomerata</name>
    <name type="common">Lepidopteran parasitic wasp</name>
    <name type="synonym">Apanteles glomeratus</name>
    <dbReference type="NCBI Taxonomy" id="32391"/>
    <lineage>
        <taxon>Eukaryota</taxon>
        <taxon>Metazoa</taxon>
        <taxon>Ecdysozoa</taxon>
        <taxon>Arthropoda</taxon>
        <taxon>Hexapoda</taxon>
        <taxon>Insecta</taxon>
        <taxon>Pterygota</taxon>
        <taxon>Neoptera</taxon>
        <taxon>Endopterygota</taxon>
        <taxon>Hymenoptera</taxon>
        <taxon>Apocrita</taxon>
        <taxon>Ichneumonoidea</taxon>
        <taxon>Braconidae</taxon>
        <taxon>Microgastrinae</taxon>
        <taxon>Cotesia</taxon>
    </lineage>
</organism>
<feature type="domain" description="Peptidase M1 membrane alanine aminopeptidase" evidence="27">
    <location>
        <begin position="337"/>
        <end position="556"/>
    </location>
</feature>
<evidence type="ECO:0000256" key="19">
    <source>
        <dbReference type="ARBA" id="ARBA00023157"/>
    </source>
</evidence>
<dbReference type="GO" id="GO:0042277">
    <property type="term" value="F:peptide binding"/>
    <property type="evidence" value="ECO:0007669"/>
    <property type="project" value="TreeGrafter"/>
</dbReference>
<dbReference type="GO" id="GO:0098552">
    <property type="term" value="C:side of membrane"/>
    <property type="evidence" value="ECO:0007669"/>
    <property type="project" value="UniProtKB-KW"/>
</dbReference>
<keyword evidence="15" id="KW-0735">Signal-anchor</keyword>
<dbReference type="Gene3D" id="2.60.40.1910">
    <property type="match status" value="1"/>
</dbReference>
<feature type="binding site" evidence="23">
    <location>
        <begin position="373"/>
        <end position="377"/>
    </location>
    <ligand>
        <name>substrate</name>
    </ligand>
</feature>
<dbReference type="InterPro" id="IPR001930">
    <property type="entry name" value="Peptidase_M1"/>
</dbReference>
<keyword evidence="17 26" id="KW-0482">Metalloprotease</keyword>
<name>A0AAV7J6Z3_COTGL</name>
<evidence type="ECO:0000256" key="10">
    <source>
        <dbReference type="ARBA" id="ARBA00022692"/>
    </source>
</evidence>
<keyword evidence="20" id="KW-0325">Glycoprotein</keyword>
<dbReference type="GO" id="GO:0043171">
    <property type="term" value="P:peptide catabolic process"/>
    <property type="evidence" value="ECO:0007669"/>
    <property type="project" value="TreeGrafter"/>
</dbReference>
<evidence type="ECO:0000256" key="7">
    <source>
        <dbReference type="ARBA" id="ARBA00022475"/>
    </source>
</evidence>
<evidence type="ECO:0000256" key="23">
    <source>
        <dbReference type="PIRSR" id="PIRSR634016-2"/>
    </source>
</evidence>
<keyword evidence="19" id="KW-1015">Disulfide bond</keyword>
<dbReference type="Proteomes" id="UP000826195">
    <property type="component" value="Unassembled WGS sequence"/>
</dbReference>
<keyword evidence="8" id="KW-0336">GPI-anchor</keyword>
<evidence type="ECO:0000256" key="14">
    <source>
        <dbReference type="ARBA" id="ARBA00022837"/>
    </source>
</evidence>
<dbReference type="Pfam" id="PF17900">
    <property type="entry name" value="Peptidase_M1_N"/>
    <property type="match status" value="1"/>
</dbReference>
<comment type="subunit">
    <text evidence="5">Homodimer; disulfide-linked.</text>
</comment>
<proteinExistence type="inferred from homology"/>
<dbReference type="SUPFAM" id="SSF63737">
    <property type="entry name" value="Leukotriene A4 hydrolase N-terminal domain"/>
    <property type="match status" value="1"/>
</dbReference>
<keyword evidence="11 24" id="KW-0479">Metal-binding</keyword>
<feature type="domain" description="ERAP1-like C-terminal" evidence="28">
    <location>
        <begin position="636"/>
        <end position="956"/>
    </location>
</feature>
<evidence type="ECO:0000256" key="13">
    <source>
        <dbReference type="ARBA" id="ARBA00022833"/>
    </source>
</evidence>
<dbReference type="AlphaFoldDB" id="A0AAV7J6Z3"/>
<dbReference type="GO" id="GO:0004230">
    <property type="term" value="F:glutamyl aminopeptidase activity"/>
    <property type="evidence" value="ECO:0007669"/>
    <property type="project" value="UniProtKB-EC"/>
</dbReference>
<evidence type="ECO:0000256" key="17">
    <source>
        <dbReference type="ARBA" id="ARBA00023049"/>
    </source>
</evidence>
<keyword evidence="31" id="KW-1185">Reference proteome</keyword>
<keyword evidence="13 24" id="KW-0862">Zinc</keyword>
<evidence type="ECO:0000256" key="8">
    <source>
        <dbReference type="ARBA" id="ARBA00022622"/>
    </source>
</evidence>
<evidence type="ECO:0000256" key="4">
    <source>
        <dbReference type="ARBA" id="ARBA00010136"/>
    </source>
</evidence>
<evidence type="ECO:0000313" key="30">
    <source>
        <dbReference type="EMBL" id="KAH0568590.1"/>
    </source>
</evidence>
<comment type="cofactor">
    <cofactor evidence="24 26">
        <name>Zn(2+)</name>
        <dbReference type="ChEBI" id="CHEBI:29105"/>
    </cofactor>
    <text evidence="24 26">Binds 1 zinc ion per subunit.</text>
</comment>
<keyword evidence="9 26" id="KW-0645">Protease</keyword>
<feature type="binding site" evidence="24">
    <location>
        <position position="409"/>
    </location>
    <ligand>
        <name>Zn(2+)</name>
        <dbReference type="ChEBI" id="CHEBI:29105"/>
        <note>catalytic</note>
    </ligand>
</feature>
<comment type="catalytic activity">
    <reaction evidence="1">
        <text>Release of N-terminal glutamate (and to a lesser extent aspartate) from a peptide.</text>
        <dbReference type="EC" id="3.4.11.7"/>
    </reaction>
</comment>
<comment type="similarity">
    <text evidence="4 26">Belongs to the peptidase M1 family.</text>
</comment>
<keyword evidence="14" id="KW-0106">Calcium</keyword>
<comment type="caution">
    <text evidence="30">The sequence shown here is derived from an EMBL/GenBank/DDBJ whole genome shotgun (WGS) entry which is preliminary data.</text>
</comment>
<evidence type="ECO:0000313" key="31">
    <source>
        <dbReference type="Proteomes" id="UP000826195"/>
    </source>
</evidence>
<keyword evidence="21" id="KW-0449">Lipoprotein</keyword>
<dbReference type="FunFam" id="1.25.50.20:FF:000001">
    <property type="entry name" value="Aminopeptidase"/>
    <property type="match status" value="1"/>
</dbReference>
<dbReference type="GO" id="GO:0008270">
    <property type="term" value="F:zinc ion binding"/>
    <property type="evidence" value="ECO:0007669"/>
    <property type="project" value="UniProtKB-UniRule"/>
</dbReference>
<dbReference type="EC" id="3.4.11.-" evidence="26"/>
<dbReference type="InterPro" id="IPR050344">
    <property type="entry name" value="Peptidase_M1_aminopeptidases"/>
</dbReference>